<name>A0AAE6RIY1_9MICO</name>
<sequence length="208" mass="22794">MNATATIFLTAVLVAGCSSQGDSTELNEEQGSDVPVASYGGTEQAWSDFRAKYPTVDRPVVEVVRKVSLDEWPASQAECMTDAGFPKEVDNGGIGGFVPEGQEEAHDLASYICSASYPLDDEFSAPLSRSRLTELYTYFTNELTHCLESNDLQLEAAPSLNRFLDTYYTPESWSPFNDVLANPESQDRYEELAESCPPMPLDFTSGKG</sequence>
<dbReference type="RefSeq" id="WP_132505909.1">
    <property type="nucleotide sequence ID" value="NZ_CP047186.1"/>
</dbReference>
<evidence type="ECO:0000313" key="2">
    <source>
        <dbReference type="Proteomes" id="UP000465031"/>
    </source>
</evidence>
<evidence type="ECO:0000313" key="1">
    <source>
        <dbReference type="EMBL" id="QHC54510.1"/>
    </source>
</evidence>
<proteinExistence type="predicted"/>
<accession>A0AAE6RIY1</accession>
<dbReference type="Proteomes" id="UP000465031">
    <property type="component" value="Chromosome"/>
</dbReference>
<dbReference type="AlphaFoldDB" id="A0AAE6RIY1"/>
<organism evidence="1 2">
    <name type="scientific">Rathayibacter tanaceti</name>
    <dbReference type="NCBI Taxonomy" id="1671680"/>
    <lineage>
        <taxon>Bacteria</taxon>
        <taxon>Bacillati</taxon>
        <taxon>Actinomycetota</taxon>
        <taxon>Actinomycetes</taxon>
        <taxon>Micrococcales</taxon>
        <taxon>Microbacteriaceae</taxon>
        <taxon>Rathayibacter</taxon>
    </lineage>
</organism>
<reference evidence="2" key="1">
    <citation type="submission" date="2019-12" db="EMBL/GenBank/DDBJ databases">
        <title>Complete and draft genome sequences of new strains and members of some known species of the genus Rathayibacter isolated from plants.</title>
        <authorList>
            <person name="Tarlachkov S.V."/>
            <person name="Starodumova I.P."/>
            <person name="Dorofeeva L.V."/>
            <person name="Prisyazhnaya N.V."/>
            <person name="Leyn S."/>
            <person name="Zlamal J."/>
            <person name="Elan M."/>
            <person name="Osterman A.L."/>
            <person name="Nadler S."/>
            <person name="Subbotin S.A."/>
            <person name="Evtushenko L.I."/>
        </authorList>
    </citation>
    <scope>NUCLEOTIDE SEQUENCE [LARGE SCALE GENOMIC DNA]</scope>
    <source>
        <strain evidence="2">VKM Ac-2761</strain>
    </source>
</reference>
<dbReference type="EMBL" id="CP047186">
    <property type="protein sequence ID" value="QHC54510.1"/>
    <property type="molecule type" value="Genomic_DNA"/>
</dbReference>
<protein>
    <submittedName>
        <fullName evidence="1">Uncharacterized protein</fullName>
    </submittedName>
</protein>
<gene>
    <name evidence="1" type="ORF">GSU10_01770</name>
</gene>
<dbReference type="KEGG" id="rte:GSU10_01770"/>